<feature type="domain" description="Anaphase-promoting complex subunit 4-like WD40" evidence="8">
    <location>
        <begin position="234"/>
        <end position="322"/>
    </location>
</feature>
<dbReference type="PROSITE" id="PS50082">
    <property type="entry name" value="WD_REPEATS_2"/>
    <property type="match status" value="3"/>
</dbReference>
<keyword evidence="4 6" id="KW-0853">WD repeat</keyword>
<dbReference type="InterPro" id="IPR037588">
    <property type="entry name" value="MLST8"/>
</dbReference>
<dbReference type="Pfam" id="PF12894">
    <property type="entry name" value="ANAPC4_WD40"/>
    <property type="match status" value="1"/>
</dbReference>
<dbReference type="SUPFAM" id="SSF50978">
    <property type="entry name" value="WD40 repeat-like"/>
    <property type="match status" value="1"/>
</dbReference>
<dbReference type="GO" id="GO:0051897">
    <property type="term" value="P:positive regulation of phosphatidylinositol 3-kinase/protein kinase B signal transduction"/>
    <property type="evidence" value="ECO:0007669"/>
    <property type="project" value="UniProtKB-ARBA"/>
</dbReference>
<feature type="repeat" description="WD" evidence="6">
    <location>
        <begin position="224"/>
        <end position="265"/>
    </location>
</feature>
<dbReference type="GO" id="GO:0031931">
    <property type="term" value="C:TORC1 complex"/>
    <property type="evidence" value="ECO:0007669"/>
    <property type="project" value="UniProtKB-UniRule"/>
</dbReference>
<feature type="repeat" description="WD" evidence="6">
    <location>
        <begin position="87"/>
        <end position="128"/>
    </location>
</feature>
<comment type="similarity">
    <text evidence="2 7">Belongs to the WD repeat LST8 family.</text>
</comment>
<dbReference type="GO" id="GO:0005737">
    <property type="term" value="C:cytoplasm"/>
    <property type="evidence" value="ECO:0007669"/>
    <property type="project" value="UniProtKB-SubCell"/>
</dbReference>
<feature type="repeat" description="WD" evidence="6">
    <location>
        <begin position="267"/>
        <end position="308"/>
    </location>
</feature>
<keyword evidence="5 7" id="KW-0677">Repeat</keyword>
<evidence type="ECO:0000256" key="7">
    <source>
        <dbReference type="RuleBase" id="RU369068"/>
    </source>
</evidence>
<dbReference type="EMBL" id="SEYY01020019">
    <property type="protein sequence ID" value="KAB7497674.1"/>
    <property type="molecule type" value="Genomic_DNA"/>
</dbReference>
<dbReference type="InterPro" id="IPR015943">
    <property type="entry name" value="WD40/YVTN_repeat-like_dom_sf"/>
</dbReference>
<organism evidence="9 10">
    <name type="scientific">Armadillidium nasatum</name>
    <dbReference type="NCBI Taxonomy" id="96803"/>
    <lineage>
        <taxon>Eukaryota</taxon>
        <taxon>Metazoa</taxon>
        <taxon>Ecdysozoa</taxon>
        <taxon>Arthropoda</taxon>
        <taxon>Crustacea</taxon>
        <taxon>Multicrustacea</taxon>
        <taxon>Malacostraca</taxon>
        <taxon>Eumalacostraca</taxon>
        <taxon>Peracarida</taxon>
        <taxon>Isopoda</taxon>
        <taxon>Oniscidea</taxon>
        <taxon>Crinocheta</taxon>
        <taxon>Armadillidiidae</taxon>
        <taxon>Armadillidium</taxon>
    </lineage>
</organism>
<comment type="function">
    <text evidence="7">Subunit of TORC1 and TORC2, which regulate cell growth and survival in response to nutrient and hormonal signals.</text>
</comment>
<dbReference type="GO" id="GO:0038203">
    <property type="term" value="P:TORC2 signaling"/>
    <property type="evidence" value="ECO:0007669"/>
    <property type="project" value="UniProtKB-ARBA"/>
</dbReference>
<dbReference type="Gene3D" id="2.130.10.10">
    <property type="entry name" value="YVTN repeat-like/Quinoprotein amine dehydrogenase"/>
    <property type="match status" value="1"/>
</dbReference>
<evidence type="ECO:0000256" key="1">
    <source>
        <dbReference type="ARBA" id="ARBA00004496"/>
    </source>
</evidence>
<dbReference type="PANTHER" id="PTHR19842">
    <property type="entry name" value="G BETA-LIKE PROTEIN GBL"/>
    <property type="match status" value="1"/>
</dbReference>
<evidence type="ECO:0000256" key="4">
    <source>
        <dbReference type="ARBA" id="ARBA00022574"/>
    </source>
</evidence>
<dbReference type="OrthoDB" id="400at2759"/>
<dbReference type="PROSITE" id="PS50294">
    <property type="entry name" value="WD_REPEATS_REGION"/>
    <property type="match status" value="2"/>
</dbReference>
<dbReference type="AlphaFoldDB" id="A0A5N5STX4"/>
<sequence length="327" mass="36386">MPVSPPKNFTASEEDRQKVILATSSYDHDIKLWQAHTGLCERTLQHSESQVNALEITPDCQLLAAAGHQHIRMYDLNSSTSDHIINYDGISKNVTALGFQENGKWMYTGGEDGTAKIWDLRSKNLHISKIFKVDTPVNCVCLHPNQVDMFVGDQAGVIHIWDVNSTNNENDPLVPDVNASIQHLAVDAKGMFLAAITNKGKVYIWRLKGGTEENPITLTPIRSLAAHAKYGLKVKFSPDSSLMATTSADTKCTIWRTKDFSKVIDLTDQNQRWVWDVTFSSDSKFVVTGSSDSTARLWSISSGKVVREYSGHRKAISALAFRDTPLY</sequence>
<dbReference type="InterPro" id="IPR036322">
    <property type="entry name" value="WD40_repeat_dom_sf"/>
</dbReference>
<proteinExistence type="inferred from homology"/>
<dbReference type="GO" id="GO:0032535">
    <property type="term" value="P:regulation of cellular component size"/>
    <property type="evidence" value="ECO:0007669"/>
    <property type="project" value="UniProtKB-ARBA"/>
</dbReference>
<evidence type="ECO:0000256" key="2">
    <source>
        <dbReference type="ARBA" id="ARBA00009890"/>
    </source>
</evidence>
<evidence type="ECO:0000313" key="10">
    <source>
        <dbReference type="Proteomes" id="UP000326759"/>
    </source>
</evidence>
<comment type="caution">
    <text evidence="9">The sequence shown here is derived from an EMBL/GenBank/DDBJ whole genome shotgun (WGS) entry which is preliminary data.</text>
</comment>
<evidence type="ECO:0000259" key="8">
    <source>
        <dbReference type="Pfam" id="PF12894"/>
    </source>
</evidence>
<dbReference type="PRINTS" id="PR00320">
    <property type="entry name" value="GPROTEINBRPT"/>
</dbReference>
<reference evidence="9 10" key="1">
    <citation type="journal article" date="2019" name="PLoS Biol.">
        <title>Sex chromosomes control vertical transmission of feminizing Wolbachia symbionts in an isopod.</title>
        <authorList>
            <person name="Becking T."/>
            <person name="Chebbi M.A."/>
            <person name="Giraud I."/>
            <person name="Moumen B."/>
            <person name="Laverre T."/>
            <person name="Caubet Y."/>
            <person name="Peccoud J."/>
            <person name="Gilbert C."/>
            <person name="Cordaux R."/>
        </authorList>
    </citation>
    <scope>NUCLEOTIDE SEQUENCE [LARGE SCALE GENOMIC DNA]</scope>
    <source>
        <strain evidence="9">ANa2</strain>
        <tissue evidence="9">Whole body excluding digestive tract and cuticle</tissue>
    </source>
</reference>
<dbReference type="InterPro" id="IPR019775">
    <property type="entry name" value="WD40_repeat_CS"/>
</dbReference>
<keyword evidence="3 7" id="KW-0963">Cytoplasm</keyword>
<dbReference type="GO" id="GO:0032956">
    <property type="term" value="P:regulation of actin cytoskeleton organization"/>
    <property type="evidence" value="ECO:0007669"/>
    <property type="project" value="TreeGrafter"/>
</dbReference>
<comment type="subunit">
    <text evidence="7">Part of TORC1 complex. Part of the TORC2 complex.</text>
</comment>
<evidence type="ECO:0000256" key="3">
    <source>
        <dbReference type="ARBA" id="ARBA00022490"/>
    </source>
</evidence>
<dbReference type="InterPro" id="IPR001680">
    <property type="entry name" value="WD40_rpt"/>
</dbReference>
<dbReference type="Proteomes" id="UP000326759">
    <property type="component" value="Unassembled WGS sequence"/>
</dbReference>
<dbReference type="PROSITE" id="PS00678">
    <property type="entry name" value="WD_REPEATS_1"/>
    <property type="match status" value="1"/>
</dbReference>
<dbReference type="InterPro" id="IPR020472">
    <property type="entry name" value="WD40_PAC1"/>
</dbReference>
<dbReference type="InterPro" id="IPR024977">
    <property type="entry name" value="Apc4-like_WD40_dom"/>
</dbReference>
<evidence type="ECO:0000313" key="9">
    <source>
        <dbReference type="EMBL" id="KAB7497674.1"/>
    </source>
</evidence>
<name>A0A5N5STX4_9CRUS</name>
<protein>
    <recommendedName>
        <fullName evidence="7">Target of rapamycin complex subunit lst8</fullName>
        <shortName evidence="7">TORC subunit lst8</shortName>
    </recommendedName>
</protein>
<dbReference type="Pfam" id="PF00400">
    <property type="entry name" value="WD40"/>
    <property type="match status" value="2"/>
</dbReference>
<evidence type="ECO:0000256" key="6">
    <source>
        <dbReference type="PROSITE-ProRule" id="PRU00221"/>
    </source>
</evidence>
<gene>
    <name evidence="9" type="primary">mlst8</name>
    <name evidence="9" type="ORF">Anas_12364</name>
</gene>
<dbReference type="GO" id="GO:0031932">
    <property type="term" value="C:TORC2 complex"/>
    <property type="evidence" value="ECO:0007669"/>
    <property type="project" value="UniProtKB-UniRule"/>
</dbReference>
<dbReference type="PANTHER" id="PTHR19842:SF0">
    <property type="entry name" value="TARGET OF RAPAMYCIN COMPLEX SUBUNIT LST8"/>
    <property type="match status" value="1"/>
</dbReference>
<comment type="subcellular location">
    <subcellularLocation>
        <location evidence="1 7">Cytoplasm</location>
    </subcellularLocation>
</comment>
<dbReference type="SMART" id="SM00320">
    <property type="entry name" value="WD40"/>
    <property type="match status" value="6"/>
</dbReference>
<evidence type="ECO:0000256" key="5">
    <source>
        <dbReference type="ARBA" id="ARBA00022737"/>
    </source>
</evidence>
<accession>A0A5N5STX4</accession>
<keyword evidence="10" id="KW-1185">Reference proteome</keyword>
<dbReference type="FunFam" id="2.130.10.10:FF:000505">
    <property type="entry name" value="Blast:Protein LST8 homolog"/>
    <property type="match status" value="1"/>
</dbReference>